<organism evidence="1 2">
    <name type="scientific">Vibrio genomosp. F6 str. FF-238</name>
    <dbReference type="NCBI Taxonomy" id="1191298"/>
    <lineage>
        <taxon>Bacteria</taxon>
        <taxon>Pseudomonadati</taxon>
        <taxon>Pseudomonadota</taxon>
        <taxon>Gammaproteobacteria</taxon>
        <taxon>Vibrionales</taxon>
        <taxon>Vibrionaceae</taxon>
        <taxon>Vibrio</taxon>
    </lineage>
</organism>
<evidence type="ECO:0008006" key="3">
    <source>
        <dbReference type="Google" id="ProtNLM"/>
    </source>
</evidence>
<dbReference type="InterPro" id="IPR011009">
    <property type="entry name" value="Kinase-like_dom_sf"/>
</dbReference>
<dbReference type="SUPFAM" id="SSF56112">
    <property type="entry name" value="Protein kinase-like (PK-like)"/>
    <property type="match status" value="1"/>
</dbReference>
<reference evidence="1 2" key="1">
    <citation type="journal article" date="2012" name="Science">
        <title>Ecological populations of bacteria act as socially cohesive units of antibiotic production and resistance.</title>
        <authorList>
            <person name="Cordero O.X."/>
            <person name="Wildschutte H."/>
            <person name="Kirkup B."/>
            <person name="Proehl S."/>
            <person name="Ngo L."/>
            <person name="Hussain F."/>
            <person name="Le Roux F."/>
            <person name="Mincer T."/>
            <person name="Polz M.F."/>
        </authorList>
    </citation>
    <scope>NUCLEOTIDE SEQUENCE [LARGE SCALE GENOMIC DNA]</scope>
    <source>
        <strain evidence="1 2">FF-238</strain>
    </source>
</reference>
<evidence type="ECO:0000313" key="1">
    <source>
        <dbReference type="EMBL" id="OEE71656.1"/>
    </source>
</evidence>
<accession>A0A1E5CP27</accession>
<comment type="caution">
    <text evidence="1">The sequence shown here is derived from an EMBL/GenBank/DDBJ whole genome shotgun (WGS) entry which is preliminary data.</text>
</comment>
<proteinExistence type="predicted"/>
<name>A0A1E5CP27_9VIBR</name>
<keyword evidence="2" id="KW-1185">Reference proteome</keyword>
<dbReference type="EMBL" id="AJYW02000285">
    <property type="protein sequence ID" value="OEE71656.1"/>
    <property type="molecule type" value="Genomic_DNA"/>
</dbReference>
<dbReference type="Gene3D" id="1.10.510.10">
    <property type="entry name" value="Transferase(Phosphotransferase) domain 1"/>
    <property type="match status" value="1"/>
</dbReference>
<sequence length="363" mass="41606">MSMELNRQQAQLAFVESGENIVIGTLDGVGVSLEALKKIDDDSSYVVESFSSGLTAKVYHLRIRGRDWTLKRKRPESLVKNVDGQTSFLNEVQRRRDLTALKQQNPEKYSHIVETQYASLNDGILLSPWIEGALITHFDADIFKQIFSTISELELAGLFEWDFCPGNILIDKMNQIKLFDFGYMYQFKPMTQFNSNGQDTPLFNGVERFETRFLFDYLLRNPLDLTLEQILDLYRMEKSAALAAYQFKRDKLIAGGADSSVVEWVTNSIDQWQHALESPSGLEALYRIESFRSNSLDLMDDLHGKSCSPITLKKADQVLQYIENDFDVLKQANGFFFGDENMSQAELLIKYRGLKTDAKKYQL</sequence>
<protein>
    <recommendedName>
        <fullName evidence="3">Phosphotransferase</fullName>
    </recommendedName>
</protein>
<dbReference type="Proteomes" id="UP000094165">
    <property type="component" value="Unassembled WGS sequence"/>
</dbReference>
<evidence type="ECO:0000313" key="2">
    <source>
        <dbReference type="Proteomes" id="UP000094165"/>
    </source>
</evidence>
<gene>
    <name evidence="1" type="ORF">A130_07680</name>
</gene>
<dbReference type="AlphaFoldDB" id="A0A1E5CP27"/>
<dbReference type="RefSeq" id="WP_017052715.1">
    <property type="nucleotide sequence ID" value="NZ_AJYW02000285.1"/>
</dbReference>